<dbReference type="PANTHER" id="PTHR30055">
    <property type="entry name" value="HTH-TYPE TRANSCRIPTIONAL REGULATOR RUTR"/>
    <property type="match status" value="1"/>
</dbReference>
<feature type="domain" description="HTH tetR-type" evidence="5">
    <location>
        <begin position="6"/>
        <end position="66"/>
    </location>
</feature>
<dbReference type="InterPro" id="IPR009057">
    <property type="entry name" value="Homeodomain-like_sf"/>
</dbReference>
<dbReference type="AlphaFoldDB" id="A0AAJ3NKS6"/>
<dbReference type="GO" id="GO:0003700">
    <property type="term" value="F:DNA-binding transcription factor activity"/>
    <property type="evidence" value="ECO:0007669"/>
    <property type="project" value="TreeGrafter"/>
</dbReference>
<reference evidence="6 7" key="1">
    <citation type="submission" date="2016-01" db="EMBL/GenBank/DDBJ databases">
        <title>The new phylogeny of the genus Mycobacterium.</title>
        <authorList>
            <person name="Tarcisio F."/>
            <person name="Conor M."/>
            <person name="Antonella G."/>
            <person name="Elisabetta G."/>
            <person name="Giulia F.S."/>
            <person name="Sara T."/>
            <person name="Anna F."/>
            <person name="Clotilde B."/>
            <person name="Roberto B."/>
            <person name="Veronica D.S."/>
            <person name="Fabio R."/>
            <person name="Monica P."/>
            <person name="Olivier J."/>
            <person name="Enrico T."/>
            <person name="Nicola S."/>
        </authorList>
    </citation>
    <scope>NUCLEOTIDE SEQUENCE [LARGE SCALE GENOMIC DNA]</scope>
    <source>
        <strain evidence="6 7">DSM 44616</strain>
    </source>
</reference>
<dbReference type="Gene3D" id="1.10.357.10">
    <property type="entry name" value="Tetracycline Repressor, domain 2"/>
    <property type="match status" value="1"/>
</dbReference>
<proteinExistence type="predicted"/>
<keyword evidence="2 4" id="KW-0238">DNA-binding</keyword>
<dbReference type="Pfam" id="PF00440">
    <property type="entry name" value="TetR_N"/>
    <property type="match status" value="1"/>
</dbReference>
<evidence type="ECO:0000256" key="1">
    <source>
        <dbReference type="ARBA" id="ARBA00023015"/>
    </source>
</evidence>
<evidence type="ECO:0000256" key="2">
    <source>
        <dbReference type="ARBA" id="ARBA00023125"/>
    </source>
</evidence>
<name>A0AAJ3NKS6_9MYCO</name>
<dbReference type="PRINTS" id="PR00455">
    <property type="entry name" value="HTHTETR"/>
</dbReference>
<evidence type="ECO:0000256" key="4">
    <source>
        <dbReference type="PROSITE-ProRule" id="PRU00335"/>
    </source>
</evidence>
<dbReference type="EMBL" id="LQPR01000084">
    <property type="protein sequence ID" value="ORW64209.1"/>
    <property type="molecule type" value="Genomic_DNA"/>
</dbReference>
<comment type="caution">
    <text evidence="6">The sequence shown here is derived from an EMBL/GenBank/DDBJ whole genome shotgun (WGS) entry which is preliminary data.</text>
</comment>
<keyword evidence="7" id="KW-1185">Reference proteome</keyword>
<dbReference type="SUPFAM" id="SSF46689">
    <property type="entry name" value="Homeodomain-like"/>
    <property type="match status" value="1"/>
</dbReference>
<protein>
    <submittedName>
        <fullName evidence="6">TetR family transcriptional regulator</fullName>
    </submittedName>
</protein>
<organism evidence="6 7">
    <name type="scientific">Mycobacterium saskatchewanense</name>
    <dbReference type="NCBI Taxonomy" id="220927"/>
    <lineage>
        <taxon>Bacteria</taxon>
        <taxon>Bacillati</taxon>
        <taxon>Actinomycetota</taxon>
        <taxon>Actinomycetes</taxon>
        <taxon>Mycobacteriales</taxon>
        <taxon>Mycobacteriaceae</taxon>
        <taxon>Mycobacterium</taxon>
        <taxon>Mycobacterium simiae complex</taxon>
    </lineage>
</organism>
<dbReference type="RefSeq" id="WP_085258612.1">
    <property type="nucleotide sequence ID" value="NZ_AP022573.1"/>
</dbReference>
<keyword evidence="3" id="KW-0804">Transcription</keyword>
<feature type="DNA-binding region" description="H-T-H motif" evidence="4">
    <location>
        <begin position="29"/>
        <end position="48"/>
    </location>
</feature>
<evidence type="ECO:0000313" key="7">
    <source>
        <dbReference type="Proteomes" id="UP000193387"/>
    </source>
</evidence>
<evidence type="ECO:0000259" key="5">
    <source>
        <dbReference type="PROSITE" id="PS50977"/>
    </source>
</evidence>
<evidence type="ECO:0000256" key="3">
    <source>
        <dbReference type="ARBA" id="ARBA00023163"/>
    </source>
</evidence>
<dbReference type="InterPro" id="IPR001647">
    <property type="entry name" value="HTH_TetR"/>
</dbReference>
<dbReference type="PROSITE" id="PS50977">
    <property type="entry name" value="HTH_TETR_2"/>
    <property type="match status" value="1"/>
</dbReference>
<dbReference type="PANTHER" id="PTHR30055:SF234">
    <property type="entry name" value="HTH-TYPE TRANSCRIPTIONAL REGULATOR BETI"/>
    <property type="match status" value="1"/>
</dbReference>
<dbReference type="InterPro" id="IPR050109">
    <property type="entry name" value="HTH-type_TetR-like_transc_reg"/>
</dbReference>
<accession>A0AAJ3NKS6</accession>
<evidence type="ECO:0000313" key="6">
    <source>
        <dbReference type="EMBL" id="ORW64209.1"/>
    </source>
</evidence>
<gene>
    <name evidence="6" type="ORF">AWC23_26600</name>
</gene>
<dbReference type="GO" id="GO:0000976">
    <property type="term" value="F:transcription cis-regulatory region binding"/>
    <property type="evidence" value="ECO:0007669"/>
    <property type="project" value="TreeGrafter"/>
</dbReference>
<dbReference type="Proteomes" id="UP000193387">
    <property type="component" value="Unassembled WGS sequence"/>
</dbReference>
<keyword evidence="1" id="KW-0805">Transcription regulation</keyword>
<sequence length="213" mass="23061">MPRPRLYDQDLILDAAERLAVESGPGSVTIRAISSATGMSNGAVYHTFGSRAGVVGRAWLRAGRRFLAVQTESIDAAGDGIAAVVAAAEAPAVFAEQYPHSSQLLWMVRRDELLGPDTPADIADELRDLDRLLVASMIRLARAVWDRKDAAAVDLITTCIVDLPTAILLQRNRINDPGARERLRAAVRAVLDVGAPAKRRTTGSKQRTTERKL</sequence>